<dbReference type="AlphaFoldDB" id="A0A1E3VZH5"/>
<dbReference type="STRING" id="1774968.AUC68_07040"/>
<dbReference type="InterPro" id="IPR011231">
    <property type="entry name" value="Phage_VT1-Sakai_H0018"/>
</dbReference>
<gene>
    <name evidence="1" type="ORF">AUC68_07040</name>
</gene>
<dbReference type="RefSeq" id="WP_069437641.1">
    <property type="nucleotide sequence ID" value="NZ_LPWG01000012.1"/>
</dbReference>
<comment type="caution">
    <text evidence="1">The sequence shown here is derived from an EMBL/GenBank/DDBJ whole genome shotgun (WGS) entry which is preliminary data.</text>
</comment>
<name>A0A1E3VZH5_9HYPH</name>
<proteinExistence type="predicted"/>
<evidence type="ECO:0008006" key="3">
    <source>
        <dbReference type="Google" id="ProtNLM"/>
    </source>
</evidence>
<dbReference type="PIRSF" id="PIRSF030771">
    <property type="entry name" value="UCP030771"/>
    <property type="match status" value="1"/>
</dbReference>
<evidence type="ECO:0000313" key="2">
    <source>
        <dbReference type="Proteomes" id="UP000094501"/>
    </source>
</evidence>
<accession>A0A1E3VZH5</accession>
<dbReference type="EMBL" id="LPWG01000012">
    <property type="protein sequence ID" value="ODR98919.1"/>
    <property type="molecule type" value="Genomic_DNA"/>
</dbReference>
<reference evidence="1 2" key="1">
    <citation type="journal article" date="2016" name="Environ. Microbiol.">
        <title>New Methyloceanibacter diversity from North Sea sediments includes methanotroph containing solely the soluble methane monooxygenase.</title>
        <authorList>
            <person name="Vekeman B."/>
            <person name="Kerckhof F.M."/>
            <person name="Cremers G."/>
            <person name="de Vos P."/>
            <person name="Vandamme P."/>
            <person name="Boon N."/>
            <person name="Op den Camp H.J."/>
            <person name="Heylen K."/>
        </authorList>
    </citation>
    <scope>NUCLEOTIDE SEQUENCE [LARGE SCALE GENOMIC DNA]</scope>
    <source>
        <strain evidence="1 2">R-67174</strain>
    </source>
</reference>
<protein>
    <recommendedName>
        <fullName evidence="3">DUF2190 family protein</fullName>
    </recommendedName>
</protein>
<sequence>MKNFVQPGDMLTVTAPAAVASGEGVAIGALFGVAAFDAAQNEDVEIAMRGVFDMDKPDGDEIDVGELVFWDAAEKKVTSVEGANRLVGIAVAYAAGGDATVRTWLNGFVGTSIDTVG</sequence>
<dbReference type="OrthoDB" id="5365964at2"/>
<dbReference type="Proteomes" id="UP000094501">
    <property type="component" value="Unassembled WGS sequence"/>
</dbReference>
<organism evidence="1 2">
    <name type="scientific">Methyloceanibacter methanicus</name>
    <dbReference type="NCBI Taxonomy" id="1774968"/>
    <lineage>
        <taxon>Bacteria</taxon>
        <taxon>Pseudomonadati</taxon>
        <taxon>Pseudomonadota</taxon>
        <taxon>Alphaproteobacteria</taxon>
        <taxon>Hyphomicrobiales</taxon>
        <taxon>Hyphomicrobiaceae</taxon>
        <taxon>Methyloceanibacter</taxon>
    </lineage>
</organism>
<keyword evidence="2" id="KW-1185">Reference proteome</keyword>
<evidence type="ECO:0000313" key="1">
    <source>
        <dbReference type="EMBL" id="ODR98919.1"/>
    </source>
</evidence>
<dbReference type="Pfam" id="PF09956">
    <property type="entry name" value="Phage_cement_2"/>
    <property type="match status" value="1"/>
</dbReference>